<dbReference type="PANTHER" id="PTHR34301">
    <property type="entry name" value="DNA-BINDING PROTEIN-RELATED"/>
    <property type="match status" value="1"/>
</dbReference>
<name>A0A1H6FA53_9GAMM</name>
<reference evidence="2 3" key="1">
    <citation type="submission" date="2016-10" db="EMBL/GenBank/DDBJ databases">
        <authorList>
            <person name="de Groot N.N."/>
        </authorList>
    </citation>
    <scope>NUCLEOTIDE SEQUENCE [LARGE SCALE GENOMIC DNA]</scope>
    <source>
        <strain evidence="2">MBHS1</strain>
    </source>
</reference>
<evidence type="ECO:0000256" key="1">
    <source>
        <dbReference type="SAM" id="Phobius"/>
    </source>
</evidence>
<keyword evidence="1" id="KW-0472">Membrane</keyword>
<dbReference type="AlphaFoldDB" id="A0A1H6FA53"/>
<dbReference type="EMBL" id="FMSV02000512">
    <property type="protein sequence ID" value="SEH06990.1"/>
    <property type="molecule type" value="Genomic_DNA"/>
</dbReference>
<organism evidence="2 3">
    <name type="scientific">Candidatus Venteria ishoeyi</name>
    <dbReference type="NCBI Taxonomy" id="1899563"/>
    <lineage>
        <taxon>Bacteria</taxon>
        <taxon>Pseudomonadati</taxon>
        <taxon>Pseudomonadota</taxon>
        <taxon>Gammaproteobacteria</taxon>
        <taxon>Thiotrichales</taxon>
        <taxon>Thiotrichaceae</taxon>
        <taxon>Venteria</taxon>
    </lineage>
</organism>
<dbReference type="RefSeq" id="WP_103920708.1">
    <property type="nucleotide sequence ID" value="NZ_FMSV02000512.1"/>
</dbReference>
<keyword evidence="1" id="KW-1133">Transmembrane helix</keyword>
<feature type="transmembrane region" description="Helical" evidence="1">
    <location>
        <begin position="313"/>
        <end position="334"/>
    </location>
</feature>
<feature type="transmembrane region" description="Helical" evidence="1">
    <location>
        <begin position="127"/>
        <end position="148"/>
    </location>
</feature>
<dbReference type="PANTHER" id="PTHR34301:SF8">
    <property type="entry name" value="ATPASE DOMAIN-CONTAINING PROTEIN"/>
    <property type="match status" value="1"/>
</dbReference>
<protein>
    <submittedName>
        <fullName evidence="2">Archaeal ATPase</fullName>
    </submittedName>
</protein>
<dbReference type="InterPro" id="IPR027417">
    <property type="entry name" value="P-loop_NTPase"/>
</dbReference>
<dbReference type="Gene3D" id="3.40.50.300">
    <property type="entry name" value="P-loop containing nucleotide triphosphate hydrolases"/>
    <property type="match status" value="1"/>
</dbReference>
<proteinExistence type="predicted"/>
<feature type="transmembrane region" description="Helical" evidence="1">
    <location>
        <begin position="231"/>
        <end position="249"/>
    </location>
</feature>
<feature type="transmembrane region" description="Helical" evidence="1">
    <location>
        <begin position="199"/>
        <end position="219"/>
    </location>
</feature>
<gene>
    <name evidence="2" type="ORF">MBHS_02856</name>
</gene>
<evidence type="ECO:0000313" key="3">
    <source>
        <dbReference type="Proteomes" id="UP000236724"/>
    </source>
</evidence>
<keyword evidence="1" id="KW-0812">Transmembrane</keyword>
<accession>A0A1H6FA53</accession>
<feature type="transmembrane region" description="Helical" evidence="1">
    <location>
        <begin position="92"/>
        <end position="120"/>
    </location>
</feature>
<dbReference type="OrthoDB" id="5619583at2"/>
<sequence length="914" mass="102693">MPIYSHNLFSCFYLLFYLVFQPSKWRCIVAEIAPDLAPGFTLSDLKPAHWRQAEMRHLLFVAYIIGPFYVGIISGLWLLLSGSIEIALRGFVYSMTISLVGGIFGGIIVSFAFSVVAALLGGMLIGFLYQLAPVWSLIAGLTALGMASHVLVSLSTLNSKVNQENEKIRLANIQIHSVVFSNINFFLQHIRCISLKQIIAVVLGLFSTAGIIFITAFIFHTLLFRFFPNSLILWATGTALGVGLAFALYTRLWWTAVLLAGTFALGIVTLLSQAEVIADFFLLQPLAGGLMNGLLFPVLFGLPYLLTRGMADNWSGIVAGLLGSAGVYLLVMLFTGQPVGHALLGSIAGFTLGLTYHWWKSPLFYLLQMPYNQFLYRAEQHHDEGNLLSHHSAYWDEHQWLPLYGLDKHLVLVAERDSQAAEAAFAYLNKTPQYWAVLNAQLELFIRALERCQSLAAIKTVHHYLPMPPETLQNHLIRFSKLSDAIEQSLSASDKPIQCQSLETDMDVAGLLLKDLTHVQHAESLRLCRIVEHWRSLLNDQVRDLSQRIEQNRPFKNPYITGVPLTTAITGVFVGRRDIATQIEQLLQAVYAPPILLLGQRRMGKTSLLNHLEHFLSHDYVPVVLDLQGISAANPAAFFYNISRIVTRSARQSGRLVLPDINREMFQREPVTDFNEWLDSVEDALSGQTLLLAFDELESLELAFVEGSLERNMILGSLRHIIQHRPHFKILLTGAYLSPDWASYLINVETLRLGYLQAEEARELIVLPVRHKLSYHEAAIKKILALTHGHPALLQYLCKAIVIVKNRQEAEIKNKVSAVDVEAAIPMALQSASQFLIYLGHAQGELGRKVLQFIARQVEQQATLDLVHLREIPFASENLQACLTHLKQQDILEEPVAQEYCFQVELIRHWFLTQ</sequence>
<dbReference type="SUPFAM" id="SSF52540">
    <property type="entry name" value="P-loop containing nucleoside triphosphate hydrolases"/>
    <property type="match status" value="1"/>
</dbReference>
<evidence type="ECO:0000313" key="2">
    <source>
        <dbReference type="EMBL" id="SEH06990.1"/>
    </source>
</evidence>
<feature type="transmembrane region" description="Helical" evidence="1">
    <location>
        <begin position="286"/>
        <end position="306"/>
    </location>
</feature>
<feature type="transmembrane region" description="Helical" evidence="1">
    <location>
        <begin position="256"/>
        <end position="274"/>
    </location>
</feature>
<dbReference type="Proteomes" id="UP000236724">
    <property type="component" value="Unassembled WGS sequence"/>
</dbReference>
<feature type="transmembrane region" description="Helical" evidence="1">
    <location>
        <begin position="58"/>
        <end position="80"/>
    </location>
</feature>
<feature type="transmembrane region" description="Helical" evidence="1">
    <location>
        <begin position="340"/>
        <end position="359"/>
    </location>
</feature>
<keyword evidence="3" id="KW-1185">Reference proteome</keyword>